<comment type="caution">
    <text evidence="7">The sequence shown here is derived from an EMBL/GenBank/DDBJ whole genome shotgun (WGS) entry which is preliminary data.</text>
</comment>
<dbReference type="Gene3D" id="3.50.50.60">
    <property type="entry name" value="FAD/NAD(P)-binding domain"/>
    <property type="match status" value="2"/>
</dbReference>
<dbReference type="EMBL" id="QUSX01000005">
    <property type="protein sequence ID" value="RRQ47473.1"/>
    <property type="molecule type" value="Genomic_DNA"/>
</dbReference>
<protein>
    <submittedName>
        <fullName evidence="7">Phytoene desaturase</fullName>
    </submittedName>
</protein>
<dbReference type="SUPFAM" id="SSF51905">
    <property type="entry name" value="FAD/NAD(P)-binding domain"/>
    <property type="match status" value="1"/>
</dbReference>
<evidence type="ECO:0000259" key="6">
    <source>
        <dbReference type="Pfam" id="PF01593"/>
    </source>
</evidence>
<reference evidence="8" key="1">
    <citation type="submission" date="2018-12" db="EMBL/GenBank/DDBJ databases">
        <title>Maribacter lutimaris sp. nov., isolated from marine sediment.</title>
        <authorList>
            <person name="Kim K.K."/>
        </authorList>
    </citation>
    <scope>NUCLEOTIDE SEQUENCE [LARGE SCALE GENOMIC DNA]</scope>
    <source>
        <strain evidence="8">PoM-212</strain>
    </source>
</reference>
<evidence type="ECO:0000256" key="1">
    <source>
        <dbReference type="ARBA" id="ARBA00004829"/>
    </source>
</evidence>
<dbReference type="PANTHER" id="PTHR43734">
    <property type="entry name" value="PHYTOENE DESATURASE"/>
    <property type="match status" value="1"/>
</dbReference>
<dbReference type="RefSeq" id="WP_125224128.1">
    <property type="nucleotide sequence ID" value="NZ_QUSX01000005.1"/>
</dbReference>
<dbReference type="NCBIfam" id="TIGR02734">
    <property type="entry name" value="crtI_fam"/>
    <property type="match status" value="1"/>
</dbReference>
<comment type="similarity">
    <text evidence="2 5">Belongs to the carotenoid/retinoid oxidoreductase family.</text>
</comment>
<evidence type="ECO:0000313" key="7">
    <source>
        <dbReference type="EMBL" id="RRQ47473.1"/>
    </source>
</evidence>
<keyword evidence="3 5" id="KW-0125">Carotenoid biosynthesis</keyword>
<name>A0A426REV8_9FLAO</name>
<evidence type="ECO:0000256" key="2">
    <source>
        <dbReference type="ARBA" id="ARBA00006046"/>
    </source>
</evidence>
<comment type="pathway">
    <text evidence="1 5">Carotenoid biosynthesis.</text>
</comment>
<gene>
    <name evidence="7" type="primary">crtI</name>
    <name evidence="7" type="ORF">DZC72_17180</name>
</gene>
<dbReference type="NCBIfam" id="NF042421">
    <property type="entry name" value="hydcarot_desat_CrtD"/>
    <property type="match status" value="1"/>
</dbReference>
<dbReference type="GO" id="GO:0016117">
    <property type="term" value="P:carotenoid biosynthetic process"/>
    <property type="evidence" value="ECO:0007669"/>
    <property type="project" value="UniProtKB-KW"/>
</dbReference>
<dbReference type="OrthoDB" id="9774675at2"/>
<keyword evidence="8" id="KW-1185">Reference proteome</keyword>
<sequence length="492" mass="56132">MPHALVIGAGIGGIATSLRLRSKGYDVTVLESNSYPGGKLHAIEKDGYRFDLGPSLFTMPHLVTELFELYQVDSQKYFQFKKKEIVCNYFWQDGQKFSITSDSEKFIKEAALYFNEPQQKIRSYLRRNQKKYDLTAELFLENSLHKLSTYLTKQTIKSILQIGKLNINDSLDSVNQKYFKNPKLVQLFNRYATYNGSSPYRTPGIMSMIPHLEMYYGTFFPKGGMHQISISLYEFAKQQGVTFKFEHPVDSITIKNKIALGAVCNNDFHEADVVVSNMDIFPTYKKLMKDEPHPKKTLEQERSSSALIFYWGISKEFPELDLHNILFTESYPKEFNALFEKKNLYKDPTVYINITSKEETNDAPKGHENWFVMINAPGNYGQDWELLKKEARKNIISKINKILKTNIEEFITTEQILDPVGIENNTSSYRGALYGASSNSKFAAFIRHANFSKSIKNLYFCGGSVHPGGGIPLCLLSAKIVSDLVPIPTQNA</sequence>
<dbReference type="Proteomes" id="UP000286990">
    <property type="component" value="Unassembled WGS sequence"/>
</dbReference>
<dbReference type="InterPro" id="IPR014105">
    <property type="entry name" value="Carotenoid/retinoid_OxRdtase"/>
</dbReference>
<evidence type="ECO:0000313" key="8">
    <source>
        <dbReference type="Proteomes" id="UP000286990"/>
    </source>
</evidence>
<dbReference type="InterPro" id="IPR054840">
    <property type="entry name" value="hydcarot_desat_CrtD"/>
</dbReference>
<keyword evidence="4 5" id="KW-0560">Oxidoreductase</keyword>
<dbReference type="AlphaFoldDB" id="A0A426REV8"/>
<proteinExistence type="inferred from homology"/>
<dbReference type="Pfam" id="PF01593">
    <property type="entry name" value="Amino_oxidase"/>
    <property type="match status" value="1"/>
</dbReference>
<accession>A0A426REV8</accession>
<evidence type="ECO:0000256" key="5">
    <source>
        <dbReference type="RuleBase" id="RU362075"/>
    </source>
</evidence>
<dbReference type="InterPro" id="IPR002937">
    <property type="entry name" value="Amino_oxidase"/>
</dbReference>
<dbReference type="PANTHER" id="PTHR43734:SF7">
    <property type="entry name" value="4,4'-DIAPONEUROSPORENE OXYGENASE"/>
    <property type="match status" value="1"/>
</dbReference>
<feature type="domain" description="Amine oxidase" evidence="6">
    <location>
        <begin position="11"/>
        <end position="485"/>
    </location>
</feature>
<dbReference type="InterPro" id="IPR036188">
    <property type="entry name" value="FAD/NAD-bd_sf"/>
</dbReference>
<evidence type="ECO:0000256" key="3">
    <source>
        <dbReference type="ARBA" id="ARBA00022746"/>
    </source>
</evidence>
<evidence type="ECO:0000256" key="4">
    <source>
        <dbReference type="ARBA" id="ARBA00023002"/>
    </source>
</evidence>
<dbReference type="GO" id="GO:0016491">
    <property type="term" value="F:oxidoreductase activity"/>
    <property type="evidence" value="ECO:0007669"/>
    <property type="project" value="UniProtKB-KW"/>
</dbReference>
<organism evidence="7 8">
    <name type="scientific">Maribacter algicola</name>
    <dbReference type="NCBI Taxonomy" id="2498892"/>
    <lineage>
        <taxon>Bacteria</taxon>
        <taxon>Pseudomonadati</taxon>
        <taxon>Bacteroidota</taxon>
        <taxon>Flavobacteriia</taxon>
        <taxon>Flavobacteriales</taxon>
        <taxon>Flavobacteriaceae</taxon>
        <taxon>Maribacter</taxon>
    </lineage>
</organism>